<gene>
    <name evidence="1" type="ORF">O181_012013</name>
</gene>
<name>A0A9Q3GLT9_9BASI</name>
<sequence>MFSTSWGLNSPALNPYSRSQKFPPQDLGIIISAILSLRYNISRSASLVLPPAVNLFIKSSLSCSGSHSIPTFDIPQDLSTTIEHLQLERLIESCICCPKCFFLNGLTESVTNDQPHCQFHNEPN</sequence>
<reference evidence="1" key="1">
    <citation type="submission" date="2021-03" db="EMBL/GenBank/DDBJ databases">
        <title>Draft genome sequence of rust myrtle Austropuccinia psidii MF-1, a brazilian biotype.</title>
        <authorList>
            <person name="Quecine M.C."/>
            <person name="Pachon D.M.R."/>
            <person name="Bonatelli M.L."/>
            <person name="Correr F.H."/>
            <person name="Franceschini L.M."/>
            <person name="Leite T.F."/>
            <person name="Margarido G.R.A."/>
            <person name="Almeida C.A."/>
            <person name="Ferrarezi J.A."/>
            <person name="Labate C.A."/>
        </authorList>
    </citation>
    <scope>NUCLEOTIDE SEQUENCE</scope>
    <source>
        <strain evidence="1">MF-1</strain>
    </source>
</reference>
<dbReference type="Proteomes" id="UP000765509">
    <property type="component" value="Unassembled WGS sequence"/>
</dbReference>
<proteinExistence type="predicted"/>
<organism evidence="1 2">
    <name type="scientific">Austropuccinia psidii MF-1</name>
    <dbReference type="NCBI Taxonomy" id="1389203"/>
    <lineage>
        <taxon>Eukaryota</taxon>
        <taxon>Fungi</taxon>
        <taxon>Dikarya</taxon>
        <taxon>Basidiomycota</taxon>
        <taxon>Pucciniomycotina</taxon>
        <taxon>Pucciniomycetes</taxon>
        <taxon>Pucciniales</taxon>
        <taxon>Sphaerophragmiaceae</taxon>
        <taxon>Austropuccinia</taxon>
    </lineage>
</organism>
<accession>A0A9Q3GLT9</accession>
<dbReference type="AlphaFoldDB" id="A0A9Q3GLT9"/>
<keyword evidence="2" id="KW-1185">Reference proteome</keyword>
<evidence type="ECO:0000313" key="1">
    <source>
        <dbReference type="EMBL" id="MBW0472298.1"/>
    </source>
</evidence>
<dbReference type="EMBL" id="AVOT02003039">
    <property type="protein sequence ID" value="MBW0472298.1"/>
    <property type="molecule type" value="Genomic_DNA"/>
</dbReference>
<comment type="caution">
    <text evidence="1">The sequence shown here is derived from an EMBL/GenBank/DDBJ whole genome shotgun (WGS) entry which is preliminary data.</text>
</comment>
<evidence type="ECO:0000313" key="2">
    <source>
        <dbReference type="Proteomes" id="UP000765509"/>
    </source>
</evidence>
<dbReference type="OrthoDB" id="2985118at2759"/>
<protein>
    <submittedName>
        <fullName evidence="1">Uncharacterized protein</fullName>
    </submittedName>
</protein>